<gene>
    <name evidence="2" type="ordered locus">RB2501_01500</name>
</gene>
<sequence length="37" mass="3991">MQAPAKTHPVARPREVGGNFTSRLPGGLQGIIHRVIK</sequence>
<reference evidence="2 3" key="1">
    <citation type="journal article" date="2009" name="J. Bacteriol.">
        <title>Complete genome sequence of Robiginitalea biformata HTCC2501.</title>
        <authorList>
            <person name="Oh H.M."/>
            <person name="Giovannoni S.J."/>
            <person name="Lee K."/>
            <person name="Ferriera S."/>
            <person name="Johnson J."/>
            <person name="Cho J.C."/>
        </authorList>
    </citation>
    <scope>NUCLEOTIDE SEQUENCE [LARGE SCALE GENOMIC DNA]</scope>
    <source>
        <strain evidence="3">ATCC BAA-864 / HTCC2501 / KCTC 12146</strain>
    </source>
</reference>
<name>A4CPX5_ROBBH</name>
<accession>A4CPX5</accession>
<dbReference type="EMBL" id="CP001712">
    <property type="protein sequence ID" value="EAR14060.1"/>
    <property type="molecule type" value="Genomic_DNA"/>
</dbReference>
<dbReference type="Proteomes" id="UP000009049">
    <property type="component" value="Chromosome"/>
</dbReference>
<dbReference type="KEGG" id="rbi:RB2501_01500"/>
<evidence type="ECO:0000313" key="2">
    <source>
        <dbReference type="EMBL" id="EAR14060.1"/>
    </source>
</evidence>
<keyword evidence="3" id="KW-1185">Reference proteome</keyword>
<organism evidence="2 3">
    <name type="scientific">Robiginitalea biformata (strain ATCC BAA-864 / DSM 15991 / KCTC 12146 / HTCC2501)</name>
    <dbReference type="NCBI Taxonomy" id="313596"/>
    <lineage>
        <taxon>Bacteria</taxon>
        <taxon>Pseudomonadati</taxon>
        <taxon>Bacteroidota</taxon>
        <taxon>Flavobacteriia</taxon>
        <taxon>Flavobacteriales</taxon>
        <taxon>Flavobacteriaceae</taxon>
        <taxon>Robiginitalea</taxon>
    </lineage>
</organism>
<evidence type="ECO:0000313" key="3">
    <source>
        <dbReference type="Proteomes" id="UP000009049"/>
    </source>
</evidence>
<dbReference type="AlphaFoldDB" id="A4CPX5"/>
<evidence type="ECO:0000256" key="1">
    <source>
        <dbReference type="SAM" id="MobiDB-lite"/>
    </source>
</evidence>
<proteinExistence type="predicted"/>
<feature type="region of interest" description="Disordered" evidence="1">
    <location>
        <begin position="1"/>
        <end position="24"/>
    </location>
</feature>
<dbReference type="HOGENOM" id="CLU_3348088_0_0_10"/>
<protein>
    <submittedName>
        <fullName evidence="2">Uncharacterized protein</fullName>
    </submittedName>
</protein>